<gene>
    <name evidence="1" type="ORF">DERYTH_LOCUS8755</name>
</gene>
<accession>A0A9N9D5N6</accession>
<proteinExistence type="predicted"/>
<sequence>RSRLFFTETKPLLTVVHQQKPLCPDFLTAQPAPHTEPVYLDAGEVKKS</sequence>
<evidence type="ECO:0000313" key="1">
    <source>
        <dbReference type="EMBL" id="CAG8623347.1"/>
    </source>
</evidence>
<reference evidence="1" key="1">
    <citation type="submission" date="2021-06" db="EMBL/GenBank/DDBJ databases">
        <authorList>
            <person name="Kallberg Y."/>
            <person name="Tangrot J."/>
            <person name="Rosling A."/>
        </authorList>
    </citation>
    <scope>NUCLEOTIDE SEQUENCE</scope>
    <source>
        <strain evidence="1">MA453B</strain>
    </source>
</reference>
<protein>
    <submittedName>
        <fullName evidence="1">8713_t:CDS:1</fullName>
    </submittedName>
</protein>
<dbReference type="AlphaFoldDB" id="A0A9N9D5N6"/>
<comment type="caution">
    <text evidence="1">The sequence shown here is derived from an EMBL/GenBank/DDBJ whole genome shotgun (WGS) entry which is preliminary data.</text>
</comment>
<dbReference type="EMBL" id="CAJVPY010004586">
    <property type="protein sequence ID" value="CAG8623347.1"/>
    <property type="molecule type" value="Genomic_DNA"/>
</dbReference>
<feature type="non-terminal residue" evidence="1">
    <location>
        <position position="1"/>
    </location>
</feature>
<dbReference type="Proteomes" id="UP000789405">
    <property type="component" value="Unassembled WGS sequence"/>
</dbReference>
<name>A0A9N9D5N6_9GLOM</name>
<organism evidence="1 2">
    <name type="scientific">Dentiscutata erythropus</name>
    <dbReference type="NCBI Taxonomy" id="1348616"/>
    <lineage>
        <taxon>Eukaryota</taxon>
        <taxon>Fungi</taxon>
        <taxon>Fungi incertae sedis</taxon>
        <taxon>Mucoromycota</taxon>
        <taxon>Glomeromycotina</taxon>
        <taxon>Glomeromycetes</taxon>
        <taxon>Diversisporales</taxon>
        <taxon>Gigasporaceae</taxon>
        <taxon>Dentiscutata</taxon>
    </lineage>
</organism>
<evidence type="ECO:0000313" key="2">
    <source>
        <dbReference type="Proteomes" id="UP000789405"/>
    </source>
</evidence>
<keyword evidence="2" id="KW-1185">Reference proteome</keyword>